<dbReference type="Gene3D" id="1.10.560.10">
    <property type="entry name" value="GroEL-like equatorial domain"/>
    <property type="match status" value="1"/>
</dbReference>
<dbReference type="InterPro" id="IPR002194">
    <property type="entry name" value="Chaperonin_TCP-1_CS"/>
</dbReference>
<dbReference type="VEuPathDB" id="MicrosporidiaDB:VICG_00478"/>
<evidence type="ECO:0000256" key="6">
    <source>
        <dbReference type="ARBA" id="ARBA00023186"/>
    </source>
</evidence>
<evidence type="ECO:0000313" key="8">
    <source>
        <dbReference type="EMBL" id="ELA42379.1"/>
    </source>
</evidence>
<dbReference type="InterPro" id="IPR027409">
    <property type="entry name" value="GroEL-like_apical_dom_sf"/>
</dbReference>
<keyword evidence="4 7" id="KW-0547">Nucleotide-binding</keyword>
<dbReference type="GeneID" id="19881195"/>
<keyword evidence="5 7" id="KW-0067">ATP-binding</keyword>
<evidence type="ECO:0000256" key="5">
    <source>
        <dbReference type="ARBA" id="ARBA00022840"/>
    </source>
</evidence>
<keyword evidence="6 7" id="KW-0143">Chaperone</keyword>
<dbReference type="HOGENOM" id="CLU_008891_6_1_1"/>
<evidence type="ECO:0000256" key="2">
    <source>
        <dbReference type="ARBA" id="ARBA00008020"/>
    </source>
</evidence>
<comment type="similarity">
    <text evidence="2 7">Belongs to the TCP-1 chaperonin family.</text>
</comment>
<dbReference type="STRING" id="993615.L2GP21"/>
<evidence type="ECO:0000256" key="4">
    <source>
        <dbReference type="ARBA" id="ARBA00022741"/>
    </source>
</evidence>
<dbReference type="Gene3D" id="3.50.7.10">
    <property type="entry name" value="GroEL"/>
    <property type="match status" value="1"/>
</dbReference>
<sequence>MDLYSHQNAGNVEERKDDALRTIRSGINLVGDILKTTLGPKGSLKVIHGKETSVTNDGAFILKNLMIDSASAKIIINSSINQDWEEGDGTTSIAVLVSLLLKEAYQLSIHSTKIIKGFSLALARCLDLLNKRKFTPKPEDIRNLVKTTLNSKVLSNSLDVFIDICIKAVEMSEDITLVEIIKLEGDLSESLIVDGIVLNKSIDIALENPRILIANTSMDHDKIKIFSSKVNVESIKELERIELAEKAKMISKIDAMCRASFDLFINRQIIYDYPLQLLKNKGLSVIEHADFDGVERLNKVLGGNLLSSFEGIKESDFGTCQKVTTVNIKGHKMVKFEGIKKGRIYHCYLRKF</sequence>
<evidence type="ECO:0000256" key="7">
    <source>
        <dbReference type="RuleBase" id="RU004187"/>
    </source>
</evidence>
<evidence type="ECO:0000256" key="3">
    <source>
        <dbReference type="ARBA" id="ARBA00011381"/>
    </source>
</evidence>
<comment type="function">
    <text evidence="1">Molecular chaperone; assists the folding of proteins upon ATP hydrolysis.</text>
</comment>
<dbReference type="AlphaFoldDB" id="L2GP21"/>
<dbReference type="PROSITE" id="PS00750">
    <property type="entry name" value="TCP1_1"/>
    <property type="match status" value="1"/>
</dbReference>
<dbReference type="InterPro" id="IPR002423">
    <property type="entry name" value="Cpn60/GroEL/TCP-1"/>
</dbReference>
<dbReference type="InterPro" id="IPR027413">
    <property type="entry name" value="GROEL-like_equatorial_sf"/>
</dbReference>
<dbReference type="OrthoDB" id="10248520at2759"/>
<dbReference type="PRINTS" id="PR00304">
    <property type="entry name" value="TCOMPLEXTCP1"/>
</dbReference>
<dbReference type="SUPFAM" id="SSF54849">
    <property type="entry name" value="GroEL-intermediate domain like"/>
    <property type="match status" value="1"/>
</dbReference>
<dbReference type="Pfam" id="PF00118">
    <property type="entry name" value="Cpn60_TCP1"/>
    <property type="match status" value="1"/>
</dbReference>
<dbReference type="FunCoup" id="L2GP21">
    <property type="interactions" value="290"/>
</dbReference>
<organism evidence="8 9">
    <name type="scientific">Vittaforma corneae (strain ATCC 50505)</name>
    <name type="common">Microsporidian parasite</name>
    <name type="synonym">Nosema corneum</name>
    <dbReference type="NCBI Taxonomy" id="993615"/>
    <lineage>
        <taxon>Eukaryota</taxon>
        <taxon>Fungi</taxon>
        <taxon>Fungi incertae sedis</taxon>
        <taxon>Microsporidia</taxon>
        <taxon>Nosematidae</taxon>
        <taxon>Vittaforma</taxon>
    </lineage>
</organism>
<dbReference type="GO" id="GO:0005832">
    <property type="term" value="C:chaperonin-containing T-complex"/>
    <property type="evidence" value="ECO:0007669"/>
    <property type="project" value="UniProtKB-ARBA"/>
</dbReference>
<comment type="subunit">
    <text evidence="3">Component of the T-complex protein 1 (TCP1) complex.</text>
</comment>
<reference evidence="9" key="1">
    <citation type="submission" date="2011-05" db="EMBL/GenBank/DDBJ databases">
        <title>The genome sequence of Vittaforma corneae strain ATCC 50505.</title>
        <authorList>
            <consortium name="The Broad Institute Genome Sequencing Platform"/>
            <person name="Cuomo C."/>
            <person name="Didier E."/>
            <person name="Bowers L."/>
            <person name="Young S.K."/>
            <person name="Zeng Q."/>
            <person name="Gargeya S."/>
            <person name="Fitzgerald M."/>
            <person name="Haas B."/>
            <person name="Abouelleil A."/>
            <person name="Alvarado L."/>
            <person name="Arachchi H.M."/>
            <person name="Berlin A."/>
            <person name="Chapman S.B."/>
            <person name="Gearin G."/>
            <person name="Goldberg J."/>
            <person name="Griggs A."/>
            <person name="Gujja S."/>
            <person name="Hansen M."/>
            <person name="Heiman D."/>
            <person name="Howarth C."/>
            <person name="Larimer J."/>
            <person name="Lui A."/>
            <person name="MacDonald P.J.P."/>
            <person name="McCowen C."/>
            <person name="Montmayeur A."/>
            <person name="Murphy C."/>
            <person name="Neiman D."/>
            <person name="Pearson M."/>
            <person name="Priest M."/>
            <person name="Roberts A."/>
            <person name="Saif S."/>
            <person name="Shea T."/>
            <person name="Sisk P."/>
            <person name="Stolte C."/>
            <person name="Sykes S."/>
            <person name="Wortman J."/>
            <person name="Nusbaum C."/>
            <person name="Birren B."/>
        </authorList>
    </citation>
    <scope>NUCLEOTIDE SEQUENCE [LARGE SCALE GENOMIC DNA]</scope>
    <source>
        <strain evidence="9">ATCC 50505</strain>
    </source>
</reference>
<dbReference type="InterPro" id="IPR027410">
    <property type="entry name" value="TCP-1-like_intermed_sf"/>
</dbReference>
<dbReference type="InParanoid" id="L2GP21"/>
<accession>L2GP21</accession>
<dbReference type="InterPro" id="IPR017998">
    <property type="entry name" value="Chaperone_TCP-1"/>
</dbReference>
<protein>
    <submittedName>
        <fullName evidence="8">Uncharacterized protein</fullName>
    </submittedName>
</protein>
<gene>
    <name evidence="8" type="ORF">VICG_00478</name>
</gene>
<dbReference type="GO" id="GO:0016887">
    <property type="term" value="F:ATP hydrolysis activity"/>
    <property type="evidence" value="ECO:0007669"/>
    <property type="project" value="InterPro"/>
</dbReference>
<dbReference type="PANTHER" id="PTHR11353">
    <property type="entry name" value="CHAPERONIN"/>
    <property type="match status" value="1"/>
</dbReference>
<dbReference type="GO" id="GO:0051082">
    <property type="term" value="F:unfolded protein binding"/>
    <property type="evidence" value="ECO:0007669"/>
    <property type="project" value="InterPro"/>
</dbReference>
<evidence type="ECO:0000313" key="9">
    <source>
        <dbReference type="Proteomes" id="UP000011082"/>
    </source>
</evidence>
<proteinExistence type="inferred from homology"/>
<dbReference type="RefSeq" id="XP_007603930.1">
    <property type="nucleotide sequence ID" value="XM_007603868.1"/>
</dbReference>
<dbReference type="Proteomes" id="UP000011082">
    <property type="component" value="Unassembled WGS sequence"/>
</dbReference>
<evidence type="ECO:0000256" key="1">
    <source>
        <dbReference type="ARBA" id="ARBA00002912"/>
    </source>
</evidence>
<dbReference type="GO" id="GO:0140662">
    <property type="term" value="F:ATP-dependent protein folding chaperone"/>
    <property type="evidence" value="ECO:0007669"/>
    <property type="project" value="InterPro"/>
</dbReference>
<dbReference type="SUPFAM" id="SSF52029">
    <property type="entry name" value="GroEL apical domain-like"/>
    <property type="match status" value="1"/>
</dbReference>
<dbReference type="GO" id="GO:0005524">
    <property type="term" value="F:ATP binding"/>
    <property type="evidence" value="ECO:0007669"/>
    <property type="project" value="UniProtKB-KW"/>
</dbReference>
<dbReference type="EMBL" id="JH370132">
    <property type="protein sequence ID" value="ELA42379.1"/>
    <property type="molecule type" value="Genomic_DNA"/>
</dbReference>
<keyword evidence="9" id="KW-1185">Reference proteome</keyword>
<dbReference type="SUPFAM" id="SSF48592">
    <property type="entry name" value="GroEL equatorial domain-like"/>
    <property type="match status" value="1"/>
</dbReference>
<name>L2GP21_VITCO</name>